<evidence type="ECO:0000313" key="6">
    <source>
        <dbReference type="Proteomes" id="UP000001411"/>
    </source>
</evidence>
<dbReference type="RefSeq" id="WP_001832780.1">
    <property type="nucleotide sequence ID" value="NC_004461.1"/>
</dbReference>
<keyword evidence="3" id="KW-0067">ATP-binding</keyword>
<dbReference type="SMART" id="SM00797">
    <property type="entry name" value="AHS2"/>
    <property type="match status" value="1"/>
</dbReference>
<dbReference type="GO" id="GO:0016787">
    <property type="term" value="F:hydrolase activity"/>
    <property type="evidence" value="ECO:0007669"/>
    <property type="project" value="UniProtKB-KW"/>
</dbReference>
<dbReference type="GeneID" id="50018594"/>
<evidence type="ECO:0000256" key="3">
    <source>
        <dbReference type="ARBA" id="ARBA00022840"/>
    </source>
</evidence>
<accession>A0A0H2VI28</accession>
<feature type="domain" description="Carboxyltransferase" evidence="4">
    <location>
        <begin position="24"/>
        <end position="301"/>
    </location>
</feature>
<gene>
    <name evidence="5" type="ordered locus">SE_1290</name>
</gene>
<evidence type="ECO:0000313" key="5">
    <source>
        <dbReference type="EMBL" id="AAO04889.1"/>
    </source>
</evidence>
<dbReference type="NCBIfam" id="TIGR00724">
    <property type="entry name" value="urea_amlyse_rel"/>
    <property type="match status" value="1"/>
</dbReference>
<dbReference type="Gene3D" id="2.40.100.10">
    <property type="entry name" value="Cyclophilin-like"/>
    <property type="match status" value="1"/>
</dbReference>
<dbReference type="PATRIC" id="fig|176280.10.peg.1259"/>
<dbReference type="PANTHER" id="PTHR43309:SF5">
    <property type="entry name" value="5-OXOPROLINASE SUBUNIT C"/>
    <property type="match status" value="1"/>
</dbReference>
<keyword evidence="2" id="KW-0378">Hydrolase</keyword>
<protein>
    <recommendedName>
        <fullName evidence="4">Carboxyltransferase domain-containing protein</fullName>
    </recommendedName>
</protein>
<dbReference type="GO" id="GO:0005524">
    <property type="term" value="F:ATP binding"/>
    <property type="evidence" value="ECO:0007669"/>
    <property type="project" value="UniProtKB-KW"/>
</dbReference>
<sequence length="334" mass="37220">MSIKILKPGLFSTIQDIGRLGYQDLGFSEAGALDYYSLSIAQKLIGNHGPAIEYTLVGPNIEFLTDNTFAIVGGDSEPKLNGNKIDLLTVYHVRNGDQLDIGQITEGARGYIVFGHPLKINKVAQSYSTHVRSGMGGFKGRALKKYDVIATQVNHNYKTNLGKTIDFSSIPDNNYIHVIEGPQINEFDEETIAKFVNSDFKISDQSDRMGYRLKGNTVAPKNSADIISEPVALGSIQVPNDGNPIILLNDKQTIGGYTKIATVTQLDLRKLAQMKPGDIIQFKWITVEEASKKLKEFNTKFEQLLKRFDEQPLFNLNQLRHTSNKIAEIIKEDR</sequence>
<dbReference type="KEGG" id="sep:SE_1290"/>
<dbReference type="AlphaFoldDB" id="A0A0H2VI28"/>
<dbReference type="InterPro" id="IPR029000">
    <property type="entry name" value="Cyclophilin-like_dom_sf"/>
</dbReference>
<evidence type="ECO:0000259" key="4">
    <source>
        <dbReference type="SMART" id="SM00797"/>
    </source>
</evidence>
<dbReference type="HOGENOM" id="CLU_028967_0_1_9"/>
<organism evidence="5 6">
    <name type="scientific">Staphylococcus epidermidis (strain ATCC 12228 / FDA PCI 1200)</name>
    <dbReference type="NCBI Taxonomy" id="176280"/>
    <lineage>
        <taxon>Bacteria</taxon>
        <taxon>Bacillati</taxon>
        <taxon>Bacillota</taxon>
        <taxon>Bacilli</taxon>
        <taxon>Bacillales</taxon>
        <taxon>Staphylococcaceae</taxon>
        <taxon>Staphylococcus</taxon>
    </lineage>
</organism>
<dbReference type="Proteomes" id="UP000001411">
    <property type="component" value="Chromosome"/>
</dbReference>
<keyword evidence="1" id="KW-0547">Nucleotide-binding</keyword>
<evidence type="ECO:0000256" key="2">
    <source>
        <dbReference type="ARBA" id="ARBA00022801"/>
    </source>
</evidence>
<dbReference type="InterPro" id="IPR003778">
    <property type="entry name" value="CT_A_B"/>
</dbReference>
<dbReference type="Pfam" id="PF02626">
    <property type="entry name" value="CT_A_B"/>
    <property type="match status" value="1"/>
</dbReference>
<dbReference type="EMBL" id="AE015929">
    <property type="protein sequence ID" value="AAO04889.1"/>
    <property type="molecule type" value="Genomic_DNA"/>
</dbReference>
<evidence type="ECO:0000256" key="1">
    <source>
        <dbReference type="ARBA" id="ARBA00022741"/>
    </source>
</evidence>
<reference evidence="5 6" key="1">
    <citation type="journal article" date="2003" name="Mol. Microbiol.">
        <title>Genome-based analysis of virulence genes in a non-biofilm-forming Staphylococcus epidermidis strain (ATCC 12228).</title>
        <authorList>
            <person name="Zhang Y.Q."/>
            <person name="Ren S.X."/>
            <person name="Li H.L."/>
            <person name="Wang Y.X."/>
            <person name="Fu G."/>
            <person name="Yang J."/>
            <person name="Qin Z.Q."/>
            <person name="Miao Y.G."/>
            <person name="Wang W.Y."/>
            <person name="Chen R.S."/>
            <person name="Shen Y."/>
            <person name="Chen Z."/>
            <person name="Yuan Z.H."/>
            <person name="Zhao G.P."/>
            <person name="Qu D."/>
            <person name="Danchin A."/>
            <person name="Wen Y.M."/>
        </authorList>
    </citation>
    <scope>NUCLEOTIDE SEQUENCE [LARGE SCALE GENOMIC DNA]</scope>
    <source>
        <strain evidence="6">ATCC 12228 / FDA PCI 1200</strain>
    </source>
</reference>
<dbReference type="OrthoDB" id="9782422at2"/>
<dbReference type="InterPro" id="IPR052708">
    <property type="entry name" value="PxpC"/>
</dbReference>
<dbReference type="eggNOG" id="COG1984">
    <property type="taxonomic scope" value="Bacteria"/>
</dbReference>
<dbReference type="SUPFAM" id="SSF50891">
    <property type="entry name" value="Cyclophilin-like"/>
    <property type="match status" value="1"/>
</dbReference>
<name>A0A0H2VI28_STAES</name>
<proteinExistence type="predicted"/>
<dbReference type="PANTHER" id="PTHR43309">
    <property type="entry name" value="5-OXOPROLINASE SUBUNIT C"/>
    <property type="match status" value="1"/>
</dbReference>